<evidence type="ECO:0000313" key="2">
    <source>
        <dbReference type="Proteomes" id="UP001055811"/>
    </source>
</evidence>
<evidence type="ECO:0000313" key="1">
    <source>
        <dbReference type="EMBL" id="KAI3789970.1"/>
    </source>
</evidence>
<sequence>MGSSPEGGLGSPALPVPRPKSPPELYGKRREFAKVVMLEREIGFLQEELKSTETLQPASRCIKEVADYMIANPEPLITTGKKTRKSCRFWKWLCGSSCFNMSWLCCCCCCNDCSLKMPRCHCGSCSLPDCCSCSLPKCTCGCNPCCPPCFKSCLCCCPKCNSSCCPKRPSCPDFTCCCKCSCFFSCCPTKCWCPKLPKCSSPCGCFSLKCCYSCCQCC</sequence>
<organism evidence="1 2">
    <name type="scientific">Cichorium intybus</name>
    <name type="common">Chicory</name>
    <dbReference type="NCBI Taxonomy" id="13427"/>
    <lineage>
        <taxon>Eukaryota</taxon>
        <taxon>Viridiplantae</taxon>
        <taxon>Streptophyta</taxon>
        <taxon>Embryophyta</taxon>
        <taxon>Tracheophyta</taxon>
        <taxon>Spermatophyta</taxon>
        <taxon>Magnoliopsida</taxon>
        <taxon>eudicotyledons</taxon>
        <taxon>Gunneridae</taxon>
        <taxon>Pentapetalae</taxon>
        <taxon>asterids</taxon>
        <taxon>campanulids</taxon>
        <taxon>Asterales</taxon>
        <taxon>Asteraceae</taxon>
        <taxon>Cichorioideae</taxon>
        <taxon>Cichorieae</taxon>
        <taxon>Cichoriinae</taxon>
        <taxon>Cichorium</taxon>
    </lineage>
</organism>
<protein>
    <submittedName>
        <fullName evidence="1">Uncharacterized protein</fullName>
    </submittedName>
</protein>
<reference evidence="2" key="1">
    <citation type="journal article" date="2022" name="Mol. Ecol. Resour.">
        <title>The genomes of chicory, endive, great burdock and yacon provide insights into Asteraceae palaeo-polyploidization history and plant inulin production.</title>
        <authorList>
            <person name="Fan W."/>
            <person name="Wang S."/>
            <person name="Wang H."/>
            <person name="Wang A."/>
            <person name="Jiang F."/>
            <person name="Liu H."/>
            <person name="Zhao H."/>
            <person name="Xu D."/>
            <person name="Zhang Y."/>
        </authorList>
    </citation>
    <scope>NUCLEOTIDE SEQUENCE [LARGE SCALE GENOMIC DNA]</scope>
    <source>
        <strain evidence="2">cv. Punajuju</strain>
    </source>
</reference>
<keyword evidence="2" id="KW-1185">Reference proteome</keyword>
<dbReference type="EMBL" id="CM042009">
    <property type="protein sequence ID" value="KAI3789970.1"/>
    <property type="molecule type" value="Genomic_DNA"/>
</dbReference>
<reference evidence="1 2" key="2">
    <citation type="journal article" date="2022" name="Mol. Ecol. Resour.">
        <title>The genomes of chicory, endive, great burdock and yacon provide insights into Asteraceae paleo-polyploidization history and plant inulin production.</title>
        <authorList>
            <person name="Fan W."/>
            <person name="Wang S."/>
            <person name="Wang H."/>
            <person name="Wang A."/>
            <person name="Jiang F."/>
            <person name="Liu H."/>
            <person name="Zhao H."/>
            <person name="Xu D."/>
            <person name="Zhang Y."/>
        </authorList>
    </citation>
    <scope>NUCLEOTIDE SEQUENCE [LARGE SCALE GENOMIC DNA]</scope>
    <source>
        <strain evidence="2">cv. Punajuju</strain>
        <tissue evidence="1">Leaves</tissue>
    </source>
</reference>
<name>A0ACB9H3P2_CICIN</name>
<proteinExistence type="predicted"/>
<dbReference type="Proteomes" id="UP001055811">
    <property type="component" value="Linkage Group LG01"/>
</dbReference>
<comment type="caution">
    <text evidence="1">The sequence shown here is derived from an EMBL/GenBank/DDBJ whole genome shotgun (WGS) entry which is preliminary data.</text>
</comment>
<gene>
    <name evidence="1" type="ORF">L2E82_02778</name>
</gene>
<accession>A0ACB9H3P2</accession>